<reference evidence="2" key="1">
    <citation type="submission" date="2018-05" db="EMBL/GenBank/DDBJ databases">
        <title>Draft genome of Mucuna pruriens seed.</title>
        <authorList>
            <person name="Nnadi N.E."/>
            <person name="Vos R."/>
            <person name="Hasami M.H."/>
            <person name="Devisetty U.K."/>
            <person name="Aguiy J.C."/>
        </authorList>
    </citation>
    <scope>NUCLEOTIDE SEQUENCE [LARGE SCALE GENOMIC DNA]</scope>
    <source>
        <strain evidence="2">JCA_2017</strain>
    </source>
</reference>
<dbReference type="EMBL" id="QJKJ01007784">
    <property type="protein sequence ID" value="RDX81961.1"/>
    <property type="molecule type" value="Genomic_DNA"/>
</dbReference>
<sequence>MQSANFESIPLQTIPNPQGRGVGTLDESQPSLGPAEANTEPGADSRVQQPVRGIPLPFPNRIVSARRFKIDEDLLKLFRKVEINIPFLDAIKQVPKYAKFLNELYVQRILPKKCQDLGIFIVPCIISNCTFTDTMLDLGASINVMCST</sequence>
<gene>
    <name evidence="2" type="ORF">CR513_37312</name>
</gene>
<accession>A0A371FUK8</accession>
<evidence type="ECO:0000313" key="3">
    <source>
        <dbReference type="Proteomes" id="UP000257109"/>
    </source>
</evidence>
<comment type="caution">
    <text evidence="2">The sequence shown here is derived from an EMBL/GenBank/DDBJ whole genome shotgun (WGS) entry which is preliminary data.</text>
</comment>
<name>A0A371FUK8_MUCPR</name>
<proteinExistence type="predicted"/>
<feature type="non-terminal residue" evidence="2">
    <location>
        <position position="1"/>
    </location>
</feature>
<evidence type="ECO:0000256" key="1">
    <source>
        <dbReference type="SAM" id="MobiDB-lite"/>
    </source>
</evidence>
<feature type="region of interest" description="Disordered" evidence="1">
    <location>
        <begin position="1"/>
        <end position="51"/>
    </location>
</feature>
<evidence type="ECO:0008006" key="4">
    <source>
        <dbReference type="Google" id="ProtNLM"/>
    </source>
</evidence>
<dbReference type="Proteomes" id="UP000257109">
    <property type="component" value="Unassembled WGS sequence"/>
</dbReference>
<dbReference type="OrthoDB" id="913581at2759"/>
<keyword evidence="3" id="KW-1185">Reference proteome</keyword>
<protein>
    <recommendedName>
        <fullName evidence="4">Aspartic peptidase DDI1-type domain-containing protein</fullName>
    </recommendedName>
</protein>
<evidence type="ECO:0000313" key="2">
    <source>
        <dbReference type="EMBL" id="RDX81961.1"/>
    </source>
</evidence>
<organism evidence="2 3">
    <name type="scientific">Mucuna pruriens</name>
    <name type="common">Velvet bean</name>
    <name type="synonym">Dolichos pruriens</name>
    <dbReference type="NCBI Taxonomy" id="157652"/>
    <lineage>
        <taxon>Eukaryota</taxon>
        <taxon>Viridiplantae</taxon>
        <taxon>Streptophyta</taxon>
        <taxon>Embryophyta</taxon>
        <taxon>Tracheophyta</taxon>
        <taxon>Spermatophyta</taxon>
        <taxon>Magnoliopsida</taxon>
        <taxon>eudicotyledons</taxon>
        <taxon>Gunneridae</taxon>
        <taxon>Pentapetalae</taxon>
        <taxon>rosids</taxon>
        <taxon>fabids</taxon>
        <taxon>Fabales</taxon>
        <taxon>Fabaceae</taxon>
        <taxon>Papilionoideae</taxon>
        <taxon>50 kb inversion clade</taxon>
        <taxon>NPAAA clade</taxon>
        <taxon>indigoferoid/millettioid clade</taxon>
        <taxon>Phaseoleae</taxon>
        <taxon>Mucuna</taxon>
    </lineage>
</organism>
<feature type="compositionally biased region" description="Polar residues" evidence="1">
    <location>
        <begin position="1"/>
        <end position="16"/>
    </location>
</feature>
<dbReference type="AlphaFoldDB" id="A0A371FUK8"/>